<proteinExistence type="predicted"/>
<dbReference type="EMBL" id="BAABIA010000017">
    <property type="protein sequence ID" value="GAA5149991.1"/>
    <property type="molecule type" value="Genomic_DNA"/>
</dbReference>
<evidence type="ECO:0000313" key="1">
    <source>
        <dbReference type="EMBL" id="GAA5149991.1"/>
    </source>
</evidence>
<dbReference type="RefSeq" id="WP_345739001.1">
    <property type="nucleotide sequence ID" value="NZ_BAABIA010000017.1"/>
</dbReference>
<protein>
    <submittedName>
        <fullName evidence="1">Uncharacterized protein</fullName>
    </submittedName>
</protein>
<sequence>MKWIVAERRWKGQRQFYIIPKEAVTHDNGIDYYVGKPEGPLSPEAYEKEAVKRSLPSFSWHSA</sequence>
<comment type="caution">
    <text evidence="1">The sequence shown here is derived from an EMBL/GenBank/DDBJ whole genome shotgun (WGS) entry which is preliminary data.</text>
</comment>
<keyword evidence="2" id="KW-1185">Reference proteome</keyword>
<reference evidence="2" key="1">
    <citation type="journal article" date="2019" name="Int. J. Syst. Evol. Microbiol.">
        <title>The Global Catalogue of Microorganisms (GCM) 10K type strain sequencing project: providing services to taxonomists for standard genome sequencing and annotation.</title>
        <authorList>
            <consortium name="The Broad Institute Genomics Platform"/>
            <consortium name="The Broad Institute Genome Sequencing Center for Infectious Disease"/>
            <person name="Wu L."/>
            <person name="Ma J."/>
        </authorList>
    </citation>
    <scope>NUCLEOTIDE SEQUENCE [LARGE SCALE GENOMIC DNA]</scope>
    <source>
        <strain evidence="2">JCM 18053</strain>
    </source>
</reference>
<gene>
    <name evidence="1" type="ORF">GCM10023213_48370</name>
</gene>
<dbReference type="Proteomes" id="UP001499852">
    <property type="component" value="Unassembled WGS sequence"/>
</dbReference>
<organism evidence="1 2">
    <name type="scientific">Prosthecobacter algae</name>
    <dbReference type="NCBI Taxonomy" id="1144682"/>
    <lineage>
        <taxon>Bacteria</taxon>
        <taxon>Pseudomonadati</taxon>
        <taxon>Verrucomicrobiota</taxon>
        <taxon>Verrucomicrobiia</taxon>
        <taxon>Verrucomicrobiales</taxon>
        <taxon>Verrucomicrobiaceae</taxon>
        <taxon>Prosthecobacter</taxon>
    </lineage>
</organism>
<accession>A0ABP9PPI9</accession>
<evidence type="ECO:0000313" key="2">
    <source>
        <dbReference type="Proteomes" id="UP001499852"/>
    </source>
</evidence>
<name>A0ABP9PPI9_9BACT</name>